<dbReference type="PROSITE" id="PS50943">
    <property type="entry name" value="HTH_CROC1"/>
    <property type="match status" value="1"/>
</dbReference>
<dbReference type="RefSeq" id="WP_146883983.1">
    <property type="nucleotide sequence ID" value="NZ_BJXB01000006.1"/>
</dbReference>
<dbReference type="InterPro" id="IPR001387">
    <property type="entry name" value="Cro/C1-type_HTH"/>
</dbReference>
<evidence type="ECO:0000256" key="1">
    <source>
        <dbReference type="ARBA" id="ARBA00023015"/>
    </source>
</evidence>
<dbReference type="InterPro" id="IPR010982">
    <property type="entry name" value="Lambda_DNA-bd_dom_sf"/>
</dbReference>
<accession>A0A511N125</accession>
<reference evidence="6 7" key="1">
    <citation type="submission" date="2019-07" db="EMBL/GenBank/DDBJ databases">
        <title>Whole genome shotgun sequence of Deinococcus cellulosilyticus NBRC 106333.</title>
        <authorList>
            <person name="Hosoyama A."/>
            <person name="Uohara A."/>
            <person name="Ohji S."/>
            <person name="Ichikawa N."/>
        </authorList>
    </citation>
    <scope>NUCLEOTIDE SEQUENCE [LARGE SCALE GENOMIC DNA]</scope>
    <source>
        <strain evidence="6 7">NBRC 106333</strain>
    </source>
</reference>
<dbReference type="Pfam" id="PF00356">
    <property type="entry name" value="LacI"/>
    <property type="match status" value="1"/>
</dbReference>
<dbReference type="GO" id="GO:0003700">
    <property type="term" value="F:DNA-binding transcription factor activity"/>
    <property type="evidence" value="ECO:0007669"/>
    <property type="project" value="TreeGrafter"/>
</dbReference>
<dbReference type="AlphaFoldDB" id="A0A511N125"/>
<sequence>MTRITLRDVAERAGVSYQTVSNIINNTKSVKPETRERVERVIREMGFVPNFTAKVLRQQKSMTLGCVFYEVADFDVEDPYRNMVQSAVSKASKEANYSLLTYHVFEDNPNDLEELKVHLSQGRLDGLLFLSPSIPDTLIHELSHWNRPIVLFDRFEASSSLPSVMPQYGDGIRQLVHHLVQKGRKCLAFVGGRREDYTQSGELRLSGFLEATRELGVCLSSDYICHGDWSFEGGKQVFETLWNLNPRPDAILSANDRMAIGLLSAAFEMGVRVPEDVSITGFDDIEFSRYTNPPLTTVHVPYVEMVNHAVQTLVDMIDGQDIHDHLWMPVSLRIRSSS</sequence>
<evidence type="ECO:0000259" key="5">
    <source>
        <dbReference type="PROSITE" id="PS50943"/>
    </source>
</evidence>
<dbReference type="Proteomes" id="UP000321306">
    <property type="component" value="Unassembled WGS sequence"/>
</dbReference>
<dbReference type="InterPro" id="IPR028082">
    <property type="entry name" value="Peripla_BP_I"/>
</dbReference>
<comment type="caution">
    <text evidence="6">The sequence shown here is derived from an EMBL/GenBank/DDBJ whole genome shotgun (WGS) entry which is preliminary data.</text>
</comment>
<dbReference type="SUPFAM" id="SSF53822">
    <property type="entry name" value="Periplasmic binding protein-like I"/>
    <property type="match status" value="1"/>
</dbReference>
<dbReference type="InterPro" id="IPR000843">
    <property type="entry name" value="HTH_LacI"/>
</dbReference>
<dbReference type="SUPFAM" id="SSF47413">
    <property type="entry name" value="lambda repressor-like DNA-binding domains"/>
    <property type="match status" value="1"/>
</dbReference>
<feature type="domain" description="HTH cro/C1-type" evidence="5">
    <location>
        <begin position="4"/>
        <end position="34"/>
    </location>
</feature>
<keyword evidence="3" id="KW-0804">Transcription</keyword>
<dbReference type="OrthoDB" id="9785825at2"/>
<dbReference type="EMBL" id="BJXB01000006">
    <property type="protein sequence ID" value="GEM46171.1"/>
    <property type="molecule type" value="Genomic_DNA"/>
</dbReference>
<dbReference type="Gene3D" id="1.10.260.40">
    <property type="entry name" value="lambda repressor-like DNA-binding domains"/>
    <property type="match status" value="1"/>
</dbReference>
<feature type="domain" description="HTH lacI-type" evidence="4">
    <location>
        <begin position="4"/>
        <end position="58"/>
    </location>
</feature>
<keyword evidence="1" id="KW-0805">Transcription regulation</keyword>
<dbReference type="CDD" id="cd01392">
    <property type="entry name" value="HTH_LacI"/>
    <property type="match status" value="1"/>
</dbReference>
<evidence type="ECO:0000256" key="2">
    <source>
        <dbReference type="ARBA" id="ARBA00023125"/>
    </source>
</evidence>
<dbReference type="Gene3D" id="3.40.50.2300">
    <property type="match status" value="2"/>
</dbReference>
<dbReference type="PANTHER" id="PTHR30146:SF24">
    <property type="entry name" value="XYLOSE OPERON REGULATORY PROTEIN"/>
    <property type="match status" value="1"/>
</dbReference>
<dbReference type="InterPro" id="IPR046335">
    <property type="entry name" value="LacI/GalR-like_sensor"/>
</dbReference>
<keyword evidence="7" id="KW-1185">Reference proteome</keyword>
<dbReference type="PANTHER" id="PTHR30146">
    <property type="entry name" value="LACI-RELATED TRANSCRIPTIONAL REPRESSOR"/>
    <property type="match status" value="1"/>
</dbReference>
<proteinExistence type="predicted"/>
<dbReference type="GO" id="GO:0000976">
    <property type="term" value="F:transcription cis-regulatory region binding"/>
    <property type="evidence" value="ECO:0007669"/>
    <property type="project" value="TreeGrafter"/>
</dbReference>
<protein>
    <submittedName>
        <fullName evidence="6">Alanine racemase</fullName>
    </submittedName>
</protein>
<dbReference type="PROSITE" id="PS50932">
    <property type="entry name" value="HTH_LACI_2"/>
    <property type="match status" value="1"/>
</dbReference>
<keyword evidence="2" id="KW-0238">DNA-binding</keyword>
<organism evidence="6 7">
    <name type="scientific">Deinococcus cellulosilyticus (strain DSM 18568 / NBRC 106333 / KACC 11606 / 5516J-15)</name>
    <dbReference type="NCBI Taxonomy" id="1223518"/>
    <lineage>
        <taxon>Bacteria</taxon>
        <taxon>Thermotogati</taxon>
        <taxon>Deinococcota</taxon>
        <taxon>Deinococci</taxon>
        <taxon>Deinococcales</taxon>
        <taxon>Deinococcaceae</taxon>
        <taxon>Deinococcus</taxon>
    </lineage>
</organism>
<dbReference type="Pfam" id="PF13377">
    <property type="entry name" value="Peripla_BP_3"/>
    <property type="match status" value="1"/>
</dbReference>
<gene>
    <name evidence="6" type="ORF">DC3_18060</name>
</gene>
<dbReference type="SMART" id="SM00354">
    <property type="entry name" value="HTH_LACI"/>
    <property type="match status" value="1"/>
</dbReference>
<evidence type="ECO:0000256" key="3">
    <source>
        <dbReference type="ARBA" id="ARBA00023163"/>
    </source>
</evidence>
<evidence type="ECO:0000259" key="4">
    <source>
        <dbReference type="PROSITE" id="PS50932"/>
    </source>
</evidence>
<dbReference type="CDD" id="cd06267">
    <property type="entry name" value="PBP1_LacI_sugar_binding-like"/>
    <property type="match status" value="1"/>
</dbReference>
<evidence type="ECO:0000313" key="6">
    <source>
        <dbReference type="EMBL" id="GEM46171.1"/>
    </source>
</evidence>
<evidence type="ECO:0000313" key="7">
    <source>
        <dbReference type="Proteomes" id="UP000321306"/>
    </source>
</evidence>
<dbReference type="PROSITE" id="PS00356">
    <property type="entry name" value="HTH_LACI_1"/>
    <property type="match status" value="1"/>
</dbReference>
<name>A0A511N125_DEIC1</name>